<dbReference type="HOGENOM" id="CLU_756538_0_0_7"/>
<comment type="caution">
    <text evidence="1">The sequence shown here is derived from an EMBL/GenBank/DDBJ whole genome shotgun (WGS) entry which is preliminary data.</text>
</comment>
<evidence type="ECO:0000313" key="1">
    <source>
        <dbReference type="EMBL" id="ETX06306.1"/>
    </source>
</evidence>
<dbReference type="AlphaFoldDB" id="W4M8T1"/>
<protein>
    <recommendedName>
        <fullName evidence="3">Arylsulfotransferase</fullName>
    </recommendedName>
</protein>
<dbReference type="PANTHER" id="PTHR35340:SF5">
    <property type="entry name" value="ASST-DOMAIN-CONTAINING PROTEIN"/>
    <property type="match status" value="1"/>
</dbReference>
<dbReference type="InterPro" id="IPR039535">
    <property type="entry name" value="ASST-like"/>
</dbReference>
<dbReference type="InterPro" id="IPR053143">
    <property type="entry name" value="Arylsulfate_ST"/>
</dbReference>
<dbReference type="Proteomes" id="UP000019140">
    <property type="component" value="Unassembled WGS sequence"/>
</dbReference>
<name>W4M8T1_9BACT</name>
<dbReference type="InterPro" id="IPR011047">
    <property type="entry name" value="Quinoprotein_ADH-like_sf"/>
</dbReference>
<evidence type="ECO:0000313" key="2">
    <source>
        <dbReference type="Proteomes" id="UP000019140"/>
    </source>
</evidence>
<reference evidence="1 2" key="1">
    <citation type="journal article" date="2014" name="Nature">
        <title>An environmental bacterial taxon with a large and distinct metabolic repertoire.</title>
        <authorList>
            <person name="Wilson M.C."/>
            <person name="Mori T."/>
            <person name="Ruckert C."/>
            <person name="Uria A.R."/>
            <person name="Helf M.J."/>
            <person name="Takada K."/>
            <person name="Gernert C."/>
            <person name="Steffens U.A."/>
            <person name="Heycke N."/>
            <person name="Schmitt S."/>
            <person name="Rinke C."/>
            <person name="Helfrich E.J."/>
            <person name="Brachmann A.O."/>
            <person name="Gurgui C."/>
            <person name="Wakimoto T."/>
            <person name="Kracht M."/>
            <person name="Crusemann M."/>
            <person name="Hentschel U."/>
            <person name="Abe I."/>
            <person name="Matsunaga S."/>
            <person name="Kalinowski J."/>
            <person name="Takeyama H."/>
            <person name="Piel J."/>
        </authorList>
    </citation>
    <scope>NUCLEOTIDE SEQUENCE [LARGE SCALE GENOMIC DNA]</scope>
    <source>
        <strain evidence="2">TSY2</strain>
    </source>
</reference>
<evidence type="ECO:0008006" key="3">
    <source>
        <dbReference type="Google" id="ProtNLM"/>
    </source>
</evidence>
<keyword evidence="2" id="KW-1185">Reference proteome</keyword>
<dbReference type="SUPFAM" id="SSF50998">
    <property type="entry name" value="Quinoprotein alcohol dehydrogenase-like"/>
    <property type="match status" value="1"/>
</dbReference>
<organism evidence="1 2">
    <name type="scientific">Candidatus Entotheonella gemina</name>
    <dbReference type="NCBI Taxonomy" id="1429439"/>
    <lineage>
        <taxon>Bacteria</taxon>
        <taxon>Pseudomonadati</taxon>
        <taxon>Nitrospinota/Tectimicrobiota group</taxon>
        <taxon>Candidatus Tectimicrobiota</taxon>
        <taxon>Candidatus Entotheonellia</taxon>
        <taxon>Candidatus Entotheonellales</taxon>
        <taxon>Candidatus Entotheonellaceae</taxon>
        <taxon>Candidatus Entotheonella</taxon>
    </lineage>
</organism>
<dbReference type="EMBL" id="AZHX01000736">
    <property type="protein sequence ID" value="ETX06306.1"/>
    <property type="molecule type" value="Genomic_DNA"/>
</dbReference>
<dbReference type="Pfam" id="PF14269">
    <property type="entry name" value="Arylsulfotran_2"/>
    <property type="match status" value="1"/>
</dbReference>
<gene>
    <name evidence="1" type="ORF">ETSY2_17950</name>
</gene>
<accession>W4M8T1</accession>
<proteinExistence type="predicted"/>
<dbReference type="PATRIC" id="fig|1429439.4.peg.3042"/>
<sequence>MGWSRRATGVTHYDPGRAYRGYTLFAPNDGEDAYLIDMEGDIVHRWRCPDGIGQGDLLPNCNLLLRTPRSADSGGFPGVPASGAVQELNWDGEVVWEYRDPNLRRYSRLPNGNTLLLIWEEISIDKSRHIQGGFTTPTDPERLLGDLVVEMTPDGSIVYEWHSSDHLDPEQDIICPLENRTSWGGANDITALDDGSFLISFRVLDTAALVDRSSGRFAWKWGRGQISHQHHPTPLANGHVLLLDNGAHRRGLSYSRVVEVDIGTSEIVWEYHGEPLSSFFTHFTGGAQRLPNGNTLICEGYEGRLFEVTPTGTVVWEYISPFFRQDVQGYANRVFRTQRYDPDYAGLAGRDLDPGQYPNLNRLYNGRSYRMV</sequence>
<dbReference type="PANTHER" id="PTHR35340">
    <property type="entry name" value="PQQ ENZYME REPEAT PROTEIN-RELATED"/>
    <property type="match status" value="1"/>
</dbReference>